<proteinExistence type="predicted"/>
<dbReference type="GO" id="GO:0005634">
    <property type="term" value="C:nucleus"/>
    <property type="evidence" value="ECO:0007669"/>
    <property type="project" value="InterPro"/>
</dbReference>
<evidence type="ECO:0000259" key="4">
    <source>
        <dbReference type="PROSITE" id="PS50132"/>
    </source>
</evidence>
<evidence type="ECO:0000313" key="5">
    <source>
        <dbReference type="EMBL" id="GMI47289.1"/>
    </source>
</evidence>
<dbReference type="PANTHER" id="PTHR10063:SF11">
    <property type="entry name" value="RHO GTPASE-ACTIVATING PROTEIN CG5521-RELATED"/>
    <property type="match status" value="1"/>
</dbReference>
<feature type="compositionally biased region" description="Polar residues" evidence="2">
    <location>
        <begin position="12"/>
        <end position="25"/>
    </location>
</feature>
<dbReference type="Gene3D" id="1.10.167.10">
    <property type="entry name" value="Regulator of G-protein Signalling 4, domain 2"/>
    <property type="match status" value="1"/>
</dbReference>
<gene>
    <name evidence="5" type="ORF">TrCOL_g9515</name>
</gene>
<name>A0A9W7LE90_9STRA</name>
<dbReference type="FunFam" id="3.40.50.11210:FF:000001">
    <property type="entry name" value="Ral GTPase-activating protein subunit alpha-1 isoform 1"/>
    <property type="match status" value="1"/>
</dbReference>
<dbReference type="EMBL" id="BRYA01000337">
    <property type="protein sequence ID" value="GMI47289.1"/>
    <property type="molecule type" value="Genomic_DNA"/>
</dbReference>
<dbReference type="InterPro" id="IPR016024">
    <property type="entry name" value="ARM-type_fold"/>
</dbReference>
<organism evidence="5 6">
    <name type="scientific">Triparma columacea</name>
    <dbReference type="NCBI Taxonomy" id="722753"/>
    <lineage>
        <taxon>Eukaryota</taxon>
        <taxon>Sar</taxon>
        <taxon>Stramenopiles</taxon>
        <taxon>Ochrophyta</taxon>
        <taxon>Bolidophyceae</taxon>
        <taxon>Parmales</taxon>
        <taxon>Triparmaceae</taxon>
        <taxon>Triparma</taxon>
    </lineage>
</organism>
<dbReference type="PROSITE" id="PS50132">
    <property type="entry name" value="RGS"/>
    <property type="match status" value="1"/>
</dbReference>
<dbReference type="GO" id="GO:0005737">
    <property type="term" value="C:cytoplasm"/>
    <property type="evidence" value="ECO:0007669"/>
    <property type="project" value="TreeGrafter"/>
</dbReference>
<dbReference type="InterPro" id="IPR036305">
    <property type="entry name" value="RGS_sf"/>
</dbReference>
<keyword evidence="6" id="KW-1185">Reference proteome</keyword>
<dbReference type="Gene3D" id="3.40.50.11210">
    <property type="entry name" value="Rap/Ran-GAP"/>
    <property type="match status" value="1"/>
</dbReference>
<comment type="caution">
    <text evidence="5">The sequence shown here is derived from an EMBL/GenBank/DDBJ whole genome shotgun (WGS) entry which is preliminary data.</text>
</comment>
<dbReference type="SMART" id="SM00315">
    <property type="entry name" value="RGS"/>
    <property type="match status" value="1"/>
</dbReference>
<dbReference type="PANTHER" id="PTHR10063">
    <property type="entry name" value="TUBERIN"/>
    <property type="match status" value="1"/>
</dbReference>
<dbReference type="SUPFAM" id="SSF111347">
    <property type="entry name" value="Rap/Ran-GAP"/>
    <property type="match status" value="1"/>
</dbReference>
<evidence type="ECO:0000313" key="6">
    <source>
        <dbReference type="Proteomes" id="UP001165065"/>
    </source>
</evidence>
<protein>
    <recommendedName>
        <fullName evidence="7">Rap-GAP domain-containing protein</fullName>
    </recommendedName>
</protein>
<evidence type="ECO:0000259" key="3">
    <source>
        <dbReference type="PROSITE" id="PS50085"/>
    </source>
</evidence>
<dbReference type="GO" id="GO:0005096">
    <property type="term" value="F:GTPase activator activity"/>
    <property type="evidence" value="ECO:0007669"/>
    <property type="project" value="UniProtKB-KW"/>
</dbReference>
<dbReference type="OrthoDB" id="19311at2759"/>
<dbReference type="SUPFAM" id="SSF48097">
    <property type="entry name" value="Regulator of G-protein signaling, RGS"/>
    <property type="match status" value="1"/>
</dbReference>
<evidence type="ECO:0000256" key="1">
    <source>
        <dbReference type="ARBA" id="ARBA00022468"/>
    </source>
</evidence>
<feature type="domain" description="RGS" evidence="4">
    <location>
        <begin position="1441"/>
        <end position="1547"/>
    </location>
</feature>
<dbReference type="PROSITE" id="PS50085">
    <property type="entry name" value="RAPGAP"/>
    <property type="match status" value="1"/>
</dbReference>
<dbReference type="CDD" id="cd07440">
    <property type="entry name" value="RGS"/>
    <property type="match status" value="1"/>
</dbReference>
<sequence>MDKKRPNLADFKSSQDNKSAQSSKPSLDDGQVVALTRDKRLLRFFNPSASPRKRLRTALEFTKVAAEEEREIFFVGFKDNVFSTVVETVEQYEKMKLDEWNEEAQHQGLLSKLGLKKKIVVNDWKDVFHVLSHLISYCSEQIAFGGWKNEDMVSLMTKLLHPGNMHSIRVPALDLLLELTGKITDHSDFDSHITLLQSTILIGFETLLEEDEDVIVFKASGDPTPKKILPKSSELLKNLHFSAWGDEPSECLAAEMPLSINDHLEMFERLLSFASKICFDEGERKSRRSDSIGGKQDENLSFAFWNHILAHSILSAFFPVASLLAGGGEPPKFGNERVECPVCVQLVLERWLNELVDSGGAALDIIWSGDLGAIIEDSLSERFVYQSTSEENNVRLGLAFRTVEFYNKLESGSWNTPKPLAKNMVSTCVLFASHVSKLLLTMGKHQDHEEYHAVMEGILHLFEAPIEKGLLRSDGGVERGMDFQRLLLNVLTSVRASTDQLGLEYMTRLIRALFKTAARQSDDGAMTKVREWIINDKEGGGGIPKVIVMEWRELLLCLTKMLIYHLALGEGSGRSVEAAKKNSKWLTGGGNWLKCSCAAECFKILNRHLHMIGPEVFSVLDCKLHTLASRAIADAVRVWVNEAVVPERHYKAPPKRGGGLEQRNMSKERAKKEEFDLASPLVRISPATIMKTLGPWLFAATDCKGKGFREGRSIALESLMRIMVTRTFGNLGEELEGEILIRVKEAFEVESSGTLVVILRMMGDVFLSEVPGVCSLVEDYIAVIEGLLRDKSGGNVLLGAQTKMSVMSSLCCITTLIDKFGDIKGEGGNPLKDLKLRVGDIYIKFASNQSEEDHEWLRLCATGLFLLMVNVLSDMKEGEEENVRHWVLTLCEWCNSPNDNMAFASLDCLLNLSALLSAASVEFFYSSLMTNLCGSTWQMLRTVYSKAQEALGKIQGNGVVEVAVDKVLKKSQSARIVRAIECIEAWIMLNPSLFLKDLTVCYKFFDVLEAGVMGKFETGKGVDGEWEDGSNKMPRMLMQLKMDMNDMQEKGREIIIPVFTDISDAAEDTLTHVLNLVSFGGSGRSADLVDITKHEIEEEEEKGGEEGRTVWISILDQVLVSVCPRKTESVVVIRDASGGYAWRSEVNALGVGDAGEKIVKQVVRRRCHNLAYNKQLYDQAGEHGGDLSIHKGPAWYSKGSNSSFFVGSGGGSMSILGSMVGRGTSPSSCYVCLSDANGDGDDDYDMLDGVEEEVVFETRISSKRLGEGDEVMGEIEGFGEEGKVRGGEDDVVPPPPSPDVGEGRAPGLGEVGKTASGAAIPGPPPMKRDSSVPPPPPLPRPLSSSSNESKSPNSGQQFSRKDMLLARVTSLRKGEKFTNGMGIISDYDLSTDNLKDLVGSLFSKYGGDLDDPTMLGGEWAKERSFKGDVVGGVGRMRLKDAVERVIKDTTMSDLFVKFLKKEYAMESWNFLKEVEGWDGANEEKAKEIWERFVKEGGDEQVNLPQKMVQKVKEGMEGGVYGKDIFEGCVEEIIQMLARDKITRFLDSPGCKERKEVFELCVKMEARVDVEGGKKKKKLRGGKGGGDEGSNLSRLFASQIGLICPYDCEVLKVMDAGGDKRSNFMRKLKFLDARRGRENVKIGVLYCAKGQTSQRDILANKRGSDVYERFVDALGEDVDLKFHKGFNGKLDVKYFSNGRKMKYYATDKVEVAFHVATRMPTVVHDNQQVKKKQHVGNDHVTIVWSDHPRDYLPCTVTSEFNDVVIALHPLKRGGREGLVRVKITVKEGVKWFGPLSDGMLIKVEDAPALVRQTAVNANRVIRGEIEEGNFSSNTQRRKLIKEICDTYGKPYEGAEVWEMLCREGMGGGGLGD</sequence>
<dbReference type="SUPFAM" id="SSF48371">
    <property type="entry name" value="ARM repeat"/>
    <property type="match status" value="1"/>
</dbReference>
<dbReference type="Pfam" id="PF00615">
    <property type="entry name" value="RGS"/>
    <property type="match status" value="1"/>
</dbReference>
<dbReference type="Proteomes" id="UP001165065">
    <property type="component" value="Unassembled WGS sequence"/>
</dbReference>
<dbReference type="GO" id="GO:0051056">
    <property type="term" value="P:regulation of small GTPase mediated signal transduction"/>
    <property type="evidence" value="ECO:0007669"/>
    <property type="project" value="InterPro"/>
</dbReference>
<dbReference type="Pfam" id="PF02145">
    <property type="entry name" value="Rap_GAP"/>
    <property type="match status" value="1"/>
</dbReference>
<accession>A0A9W7LE90</accession>
<dbReference type="InterPro" id="IPR027107">
    <property type="entry name" value="Tuberin/Ral-act_asu"/>
</dbReference>
<dbReference type="InterPro" id="IPR044926">
    <property type="entry name" value="RGS_subdomain_2"/>
</dbReference>
<dbReference type="InterPro" id="IPR035974">
    <property type="entry name" value="Rap/Ran-GAP_sf"/>
</dbReference>
<feature type="compositionally biased region" description="Low complexity" evidence="2">
    <location>
        <begin position="1341"/>
        <end position="1354"/>
    </location>
</feature>
<dbReference type="InterPro" id="IPR000331">
    <property type="entry name" value="Rap/Ran_GAP_dom"/>
</dbReference>
<feature type="region of interest" description="Disordered" evidence="2">
    <location>
        <begin position="1"/>
        <end position="29"/>
    </location>
</feature>
<feature type="region of interest" description="Disordered" evidence="2">
    <location>
        <begin position="1279"/>
        <end position="1363"/>
    </location>
</feature>
<keyword evidence="1" id="KW-0343">GTPase activation</keyword>
<reference evidence="6" key="1">
    <citation type="journal article" date="2023" name="Commun. Biol.">
        <title>Genome analysis of Parmales, the sister group of diatoms, reveals the evolutionary specialization of diatoms from phago-mixotrophs to photoautotrophs.</title>
        <authorList>
            <person name="Ban H."/>
            <person name="Sato S."/>
            <person name="Yoshikawa S."/>
            <person name="Yamada K."/>
            <person name="Nakamura Y."/>
            <person name="Ichinomiya M."/>
            <person name="Sato N."/>
            <person name="Blanc-Mathieu R."/>
            <person name="Endo H."/>
            <person name="Kuwata A."/>
            <person name="Ogata H."/>
        </authorList>
    </citation>
    <scope>NUCLEOTIDE SEQUENCE [LARGE SCALE GENOMIC DNA]</scope>
</reference>
<feature type="domain" description="Rap-GAP" evidence="3">
    <location>
        <begin position="1627"/>
        <end position="1842"/>
    </location>
</feature>
<dbReference type="InterPro" id="IPR016137">
    <property type="entry name" value="RGS"/>
</dbReference>
<evidence type="ECO:0000256" key="2">
    <source>
        <dbReference type="SAM" id="MobiDB-lite"/>
    </source>
</evidence>
<evidence type="ECO:0008006" key="7">
    <source>
        <dbReference type="Google" id="ProtNLM"/>
    </source>
</evidence>